<dbReference type="InterPro" id="IPR014622">
    <property type="entry name" value="UCP036794_erythomycin"/>
</dbReference>
<dbReference type="EMBL" id="VBSN01000030">
    <property type="protein sequence ID" value="KAA6439824.1"/>
    <property type="molecule type" value="Genomic_DNA"/>
</dbReference>
<evidence type="ECO:0000313" key="2">
    <source>
        <dbReference type="Proteomes" id="UP000323994"/>
    </source>
</evidence>
<dbReference type="Proteomes" id="UP000323994">
    <property type="component" value="Unassembled WGS sequence"/>
</dbReference>
<comment type="caution">
    <text evidence="1">The sequence shown here is derived from an EMBL/GenBank/DDBJ whole genome shotgun (WGS) entry which is preliminary data.</text>
</comment>
<reference evidence="1 2" key="1">
    <citation type="submission" date="2019-05" db="EMBL/GenBank/DDBJ databases">
        <authorList>
            <person name="Qu J.-H."/>
        </authorList>
    </citation>
    <scope>NUCLEOTIDE SEQUENCE [LARGE SCALE GENOMIC DNA]</scope>
    <source>
        <strain evidence="1 2">NS28</strain>
    </source>
</reference>
<dbReference type="Gene3D" id="3.40.1660.10">
    <property type="entry name" value="EreA-like (biosynthetic domain)"/>
    <property type="match status" value="1"/>
</dbReference>
<dbReference type="AlphaFoldDB" id="A0A5M8QYN6"/>
<dbReference type="Gene3D" id="3.30.1870.10">
    <property type="entry name" value="EreA-like, domain 2"/>
    <property type="match status" value="1"/>
</dbReference>
<dbReference type="RefSeq" id="WP_139011972.1">
    <property type="nucleotide sequence ID" value="NZ_VBSN01000030.1"/>
</dbReference>
<organism evidence="1 2">
    <name type="scientific">Dyadobacter flavalbus</name>
    <dbReference type="NCBI Taxonomy" id="2579942"/>
    <lineage>
        <taxon>Bacteria</taxon>
        <taxon>Pseudomonadati</taxon>
        <taxon>Bacteroidota</taxon>
        <taxon>Cytophagia</taxon>
        <taxon>Cytophagales</taxon>
        <taxon>Spirosomataceae</taxon>
        <taxon>Dyadobacter</taxon>
    </lineage>
</organism>
<dbReference type="InterPro" id="IPR052036">
    <property type="entry name" value="Hydrolase/PRTase-associated"/>
</dbReference>
<dbReference type="OrthoDB" id="9810066at2"/>
<sequence>MELPKTDLHKDHNLKYKDSYVLNSTADLDPLMERIGDASCVMLGEASHGTHEYYSWRTAITKRLILEKGFSFIAVEGDWPDCYRVNRYIKGFADKDKTSTEILQNFRRWPTWMWANWEIDALVNWLKAYNLDKAVNNRIGFYGLDVYSLWESMEAMETYLRKNDPGAASIVHEAMRCFEAYEKDEEKYARAQYFGDSSCRNEVIRLLTEVRKKTPVYDHDPEAALNIEQNAFIAVNAEKYYSNMVGFGENTWNLRDQHMMDTLFRLTQFHGPDSKAIVWEHNTHIGDARYTDMALHGMHNTGQLARQQFGESSTVLVGFGSYQGSVIAGAQWDAPMEIMEMPAAREGSVEHQLHKESAENKLLIFDSEQESGQDQWSRKKLHRAIGVVYDPKHEKRGNYVPTVLSRRYDAFLYLDQTTALHPMHLKPDGSQMPETYPFTF</sequence>
<name>A0A5M8QYN6_9BACT</name>
<dbReference type="Pfam" id="PF05139">
    <property type="entry name" value="Erythro_esteras"/>
    <property type="match status" value="1"/>
</dbReference>
<dbReference type="PIRSF" id="PIRSF036794">
    <property type="entry name" value="UCP_erythr_ester"/>
    <property type="match status" value="1"/>
</dbReference>
<protein>
    <submittedName>
        <fullName evidence="1">Erythromycin esterase family protein</fullName>
    </submittedName>
</protein>
<dbReference type="CDD" id="cd14728">
    <property type="entry name" value="Ere-like"/>
    <property type="match status" value="1"/>
</dbReference>
<dbReference type="PANTHER" id="PTHR31299:SF0">
    <property type="entry name" value="ESTERASE, PUTATIVE (AFU_ORTHOLOGUE AFUA_1G05850)-RELATED"/>
    <property type="match status" value="1"/>
</dbReference>
<proteinExistence type="predicted"/>
<accession>A0A5M8QYN6</accession>
<evidence type="ECO:0000313" key="1">
    <source>
        <dbReference type="EMBL" id="KAA6439824.1"/>
    </source>
</evidence>
<dbReference type="SUPFAM" id="SSF159501">
    <property type="entry name" value="EreA/ChaN-like"/>
    <property type="match status" value="1"/>
</dbReference>
<dbReference type="InterPro" id="IPR007815">
    <property type="entry name" value="Emycin_Estase"/>
</dbReference>
<dbReference type="PANTHER" id="PTHR31299">
    <property type="entry name" value="ESTERASE, PUTATIVE (AFU_ORTHOLOGUE AFUA_1G05850)-RELATED"/>
    <property type="match status" value="1"/>
</dbReference>
<gene>
    <name evidence="1" type="ORF">FEM33_10250</name>
</gene>
<dbReference type="GO" id="GO:0046677">
    <property type="term" value="P:response to antibiotic"/>
    <property type="evidence" value="ECO:0007669"/>
    <property type="project" value="InterPro"/>
</dbReference>
<keyword evidence="2" id="KW-1185">Reference proteome</keyword>